<gene>
    <name evidence="4" type="ORF">IQ13_2209</name>
</gene>
<evidence type="ECO:0000259" key="3">
    <source>
        <dbReference type="Pfam" id="PF14905"/>
    </source>
</evidence>
<feature type="region of interest" description="Disordered" evidence="1">
    <location>
        <begin position="940"/>
        <end position="964"/>
    </location>
</feature>
<dbReference type="OrthoDB" id="606930at2"/>
<feature type="chain" id="PRO_5021905378" evidence="2">
    <location>
        <begin position="18"/>
        <end position="964"/>
    </location>
</feature>
<evidence type="ECO:0000313" key="4">
    <source>
        <dbReference type="EMBL" id="TWI81193.1"/>
    </source>
</evidence>
<keyword evidence="2" id="KW-0732">Signal</keyword>
<dbReference type="InterPro" id="IPR041700">
    <property type="entry name" value="OMP_b-brl_3"/>
</dbReference>
<feature type="signal peptide" evidence="2">
    <location>
        <begin position="1"/>
        <end position="17"/>
    </location>
</feature>
<name>A0A562SJC1_9BACT</name>
<evidence type="ECO:0000256" key="2">
    <source>
        <dbReference type="SAM" id="SignalP"/>
    </source>
</evidence>
<evidence type="ECO:0000313" key="5">
    <source>
        <dbReference type="Proteomes" id="UP000316167"/>
    </source>
</evidence>
<proteinExistence type="predicted"/>
<feature type="region of interest" description="Disordered" evidence="1">
    <location>
        <begin position="414"/>
        <end position="448"/>
    </location>
</feature>
<dbReference type="EMBL" id="VLLE01000004">
    <property type="protein sequence ID" value="TWI81193.1"/>
    <property type="molecule type" value="Genomic_DNA"/>
</dbReference>
<accession>A0A562SJC1</accession>
<comment type="caution">
    <text evidence="4">The sequence shown here is derived from an EMBL/GenBank/DDBJ whole genome shotgun (WGS) entry which is preliminary data.</text>
</comment>
<keyword evidence="5" id="KW-1185">Reference proteome</keyword>
<reference evidence="4 5" key="1">
    <citation type="journal article" date="2015" name="Stand. Genomic Sci.">
        <title>Genomic Encyclopedia of Bacterial and Archaeal Type Strains, Phase III: the genomes of soil and plant-associated and newly described type strains.</title>
        <authorList>
            <person name="Whitman W.B."/>
            <person name="Woyke T."/>
            <person name="Klenk H.P."/>
            <person name="Zhou Y."/>
            <person name="Lilburn T.G."/>
            <person name="Beck B.J."/>
            <person name="De Vos P."/>
            <person name="Vandamme P."/>
            <person name="Eisen J.A."/>
            <person name="Garrity G."/>
            <person name="Hugenholtz P."/>
            <person name="Kyrpides N.C."/>
        </authorList>
    </citation>
    <scope>NUCLEOTIDE SEQUENCE [LARGE SCALE GENOMIC DNA]</scope>
    <source>
        <strain evidence="4 5">CGMCC 1.7271</strain>
    </source>
</reference>
<organism evidence="4 5">
    <name type="scientific">Lacibacter cauensis</name>
    <dbReference type="NCBI Taxonomy" id="510947"/>
    <lineage>
        <taxon>Bacteria</taxon>
        <taxon>Pseudomonadati</taxon>
        <taxon>Bacteroidota</taxon>
        <taxon>Chitinophagia</taxon>
        <taxon>Chitinophagales</taxon>
        <taxon>Chitinophagaceae</taxon>
        <taxon>Lacibacter</taxon>
    </lineage>
</organism>
<dbReference type="AlphaFoldDB" id="A0A562SJC1"/>
<dbReference type="SUPFAM" id="SSF56935">
    <property type="entry name" value="Porins"/>
    <property type="match status" value="1"/>
</dbReference>
<dbReference type="InterPro" id="IPR008969">
    <property type="entry name" value="CarboxyPept-like_regulatory"/>
</dbReference>
<sequence length="964" mass="107569">MRSITLLLLLLPVFLFAQQKTETPAGSVTGIVKDSANDYGLEAVTVLLYKKSDSSLLNYQLTNTAGEFNFQQVPLNVPIIVSLTFSGFKSYSKIITLDSLLHPSYNFNTIKLNTNFKALDEVVVTAVVPIRMNGDTLEINPAAFKLDSNAVVEDMLRKVPGITLWGDGTVTVNGKKVTNVYVDGKPFFGNDPAIATQNLPKNAIEKIQVYTEEDRTKSAAERTAADSLLTMNIKLKADKKKGYFGKGSAGMGTDQRFEADLGLQAFNKKTRLGIGGAINNINKNVDDLQSLLGETTFRSFNPRNRYVANFAGRGVNKFYFLGANLQHSFIETTNNQRSNELNFDLTGRGAINYVNSQSDAITSAAGNSFYKSSLRNSTQENDTKTFAVNYNKRDIGKDFNIRATVIDNVGFGNSSGTTVTEREGKGIVSESNESSESETKSRSLNFGGNFLNKDSDERNLKSFSLRFNGSYNQNESIRTSLSDLESFENPMLNTSFNRRYNTNSSNWNSSVSATYNALKRLLFGSNNLWNINMRLTNNLNFSQSDLTYNVSDYDSTSKIYVGNAKITNIHQNNRISDEPSLNLSKSFSKRLSNRYFRSITVSTNIGGQFLREKDQSNFSKRNLTREFFFFTPNTNISYFYQKTNGYNINAALTHNTNYSIPVLDQLFPIIDSANLYSFNYGNAYLSPSKLNTFGLNLNYGRGGNRNKKADINFGVNGNYVTVRNDIADSSFYDTLGRKNVYLININGRSNWNVGGNFNVSLRLKKNVLQFSYNGFLNNSKSPNYIDNVFSTSRIQNINNSLRIYFAVGEIVNFSVSQGINMSNSIQTGANLRSFKNKNYFTSANINLQYPKDFTLSNTLNYVRNTTTNQTSALWNAFLSYRFLKSKQLEAKFSAMDILRQNKNISIGSSNNTITTTVTNGLQQFYMLTIAYYPRSFGGRQAGGRRGTTGTPGGNFGGQGGRPRF</sequence>
<evidence type="ECO:0000256" key="1">
    <source>
        <dbReference type="SAM" id="MobiDB-lite"/>
    </source>
</evidence>
<feature type="domain" description="Outer membrane protein beta-barrel" evidence="3">
    <location>
        <begin position="615"/>
        <end position="801"/>
    </location>
</feature>
<dbReference type="SUPFAM" id="SSF49464">
    <property type="entry name" value="Carboxypeptidase regulatory domain-like"/>
    <property type="match status" value="1"/>
</dbReference>
<dbReference type="RefSeq" id="WP_144886399.1">
    <property type="nucleotide sequence ID" value="NZ_VLLE01000004.1"/>
</dbReference>
<protein>
    <submittedName>
        <fullName evidence="4">Outer membrane beta-barrel protein</fullName>
    </submittedName>
</protein>
<dbReference type="Proteomes" id="UP000316167">
    <property type="component" value="Unassembled WGS sequence"/>
</dbReference>
<dbReference type="Pfam" id="PF14905">
    <property type="entry name" value="OMP_b-brl_3"/>
    <property type="match status" value="1"/>
</dbReference>